<dbReference type="AlphaFoldDB" id="A0A5B7BP67"/>
<dbReference type="Gene3D" id="3.40.50.2000">
    <property type="entry name" value="Glycogen Phosphorylase B"/>
    <property type="match status" value="2"/>
</dbReference>
<dbReference type="EC" id="2.4.1.-" evidence="4"/>
<reference evidence="5" key="1">
    <citation type="submission" date="2019-08" db="EMBL/GenBank/DDBJ databases">
        <title>Reference gene set and small RNA set construction with multiple tissues from Davidia involucrata Baill.</title>
        <authorList>
            <person name="Yang H."/>
            <person name="Zhou C."/>
            <person name="Li G."/>
            <person name="Wang J."/>
            <person name="Gao P."/>
            <person name="Wang M."/>
            <person name="Wang R."/>
            <person name="Zhao Y."/>
        </authorList>
    </citation>
    <scope>NUCLEOTIDE SEQUENCE</scope>
    <source>
        <tissue evidence="5">Mixed with DoveR01_LX</tissue>
    </source>
</reference>
<dbReference type="PROSITE" id="PS00375">
    <property type="entry name" value="UDPGT"/>
    <property type="match status" value="1"/>
</dbReference>
<keyword evidence="2 3" id="KW-0808">Transferase</keyword>
<evidence type="ECO:0000256" key="3">
    <source>
        <dbReference type="RuleBase" id="RU003718"/>
    </source>
</evidence>
<dbReference type="InterPro" id="IPR035595">
    <property type="entry name" value="UDP_glycos_trans_CS"/>
</dbReference>
<protein>
    <recommendedName>
        <fullName evidence="4">Glycosyltransferase</fullName>
        <ecNumber evidence="4">2.4.1.-</ecNumber>
    </recommendedName>
</protein>
<evidence type="ECO:0000256" key="2">
    <source>
        <dbReference type="ARBA" id="ARBA00022679"/>
    </source>
</evidence>
<sequence>MEAAGSQSDVADHVEMYTGGVKLVIGYHIVAMPYPGRGHINPMMNLCYLLASKDITVTFVLTEEWLALIGPLLDTPNIRLHSIPNVVPSERTRAADFIGFVNAVYTKMEAPFDRLLDQLELPVSCIVADTLLPWMTAVGSRRNIPVVSLWTMAPSVFAVYYYFDLLAAHRHSPDENLPERREEIIDYLPGVSSMRMADLPYLTVGKTGSVLKQTLEAFSSITKAQAILFTSFYDLQPHVINALRAHLSIPIYAVGPSIPYLSLKVPPSKPIASGDAAYFDWLDSQPEGSVLYVSLGSYLSTSKEQMQELSMGLKDSGVRYLWITLGEVSSLQEMGLIVPWCDQLKVLCHSSVAGFLTHCGWNSTMESIYAGVPMLTFPLFVDQCHNSKLIVEDWRVGLKLKQIVGAEHVVGREEIAQTVKRLMDLNGDEGKELRKRAKELQETCQRAIEIGGSTDNSLNAFVRDVVQGQCNFAN</sequence>
<dbReference type="GO" id="GO:0080043">
    <property type="term" value="F:quercetin 3-O-glucosyltransferase activity"/>
    <property type="evidence" value="ECO:0007669"/>
    <property type="project" value="TreeGrafter"/>
</dbReference>
<evidence type="ECO:0000256" key="1">
    <source>
        <dbReference type="ARBA" id="ARBA00009995"/>
    </source>
</evidence>
<dbReference type="CDD" id="cd03784">
    <property type="entry name" value="GT1_Gtf-like"/>
    <property type="match status" value="1"/>
</dbReference>
<evidence type="ECO:0000256" key="4">
    <source>
        <dbReference type="RuleBase" id="RU362057"/>
    </source>
</evidence>
<dbReference type="PANTHER" id="PTHR11926:SF774">
    <property type="entry name" value="UDP-GLYCOSYLTRANSFERASE 85A1-RELATED"/>
    <property type="match status" value="1"/>
</dbReference>
<dbReference type="Pfam" id="PF00201">
    <property type="entry name" value="UDPGT"/>
    <property type="match status" value="1"/>
</dbReference>
<dbReference type="PANTHER" id="PTHR11926">
    <property type="entry name" value="GLUCOSYL/GLUCURONOSYL TRANSFERASES"/>
    <property type="match status" value="1"/>
</dbReference>
<dbReference type="EMBL" id="GHES01039856">
    <property type="protein sequence ID" value="MPA70415.1"/>
    <property type="molecule type" value="Transcribed_RNA"/>
</dbReference>
<organism evidence="5">
    <name type="scientific">Davidia involucrata</name>
    <name type="common">Dove tree</name>
    <dbReference type="NCBI Taxonomy" id="16924"/>
    <lineage>
        <taxon>Eukaryota</taxon>
        <taxon>Viridiplantae</taxon>
        <taxon>Streptophyta</taxon>
        <taxon>Embryophyta</taxon>
        <taxon>Tracheophyta</taxon>
        <taxon>Spermatophyta</taxon>
        <taxon>Magnoliopsida</taxon>
        <taxon>eudicotyledons</taxon>
        <taxon>Gunneridae</taxon>
        <taxon>Pentapetalae</taxon>
        <taxon>asterids</taxon>
        <taxon>Cornales</taxon>
        <taxon>Nyssaceae</taxon>
        <taxon>Davidia</taxon>
    </lineage>
</organism>
<name>A0A5B7BP67_DAVIN</name>
<evidence type="ECO:0000313" key="5">
    <source>
        <dbReference type="EMBL" id="MPA70415.1"/>
    </source>
</evidence>
<accession>A0A5B7BP67</accession>
<gene>
    <name evidence="5" type="ORF">Din_039856</name>
</gene>
<dbReference type="FunFam" id="3.40.50.2000:FF:000138">
    <property type="entry name" value="Glycosyltransferase"/>
    <property type="match status" value="1"/>
</dbReference>
<dbReference type="InterPro" id="IPR002213">
    <property type="entry name" value="UDP_glucos_trans"/>
</dbReference>
<proteinExistence type="inferred from homology"/>
<dbReference type="SUPFAM" id="SSF53756">
    <property type="entry name" value="UDP-Glycosyltransferase/glycogen phosphorylase"/>
    <property type="match status" value="1"/>
</dbReference>
<keyword evidence="3 5" id="KW-0328">Glycosyltransferase</keyword>
<dbReference type="GO" id="GO:0080044">
    <property type="term" value="F:quercetin 7-O-glucosyltransferase activity"/>
    <property type="evidence" value="ECO:0007669"/>
    <property type="project" value="TreeGrafter"/>
</dbReference>
<comment type="similarity">
    <text evidence="1 3">Belongs to the UDP-glycosyltransferase family.</text>
</comment>